<organism evidence="6 7">
    <name type="scientific">Agaricus bisporus var. burnettii</name>
    <dbReference type="NCBI Taxonomy" id="192524"/>
    <lineage>
        <taxon>Eukaryota</taxon>
        <taxon>Fungi</taxon>
        <taxon>Dikarya</taxon>
        <taxon>Basidiomycota</taxon>
        <taxon>Agaricomycotina</taxon>
        <taxon>Agaricomycetes</taxon>
        <taxon>Agaricomycetidae</taxon>
        <taxon>Agaricales</taxon>
        <taxon>Agaricineae</taxon>
        <taxon>Agaricaceae</taxon>
        <taxon>Agaricus</taxon>
    </lineage>
</organism>
<evidence type="ECO:0000256" key="1">
    <source>
        <dbReference type="ARBA" id="ARBA00005641"/>
    </source>
</evidence>
<dbReference type="Gene3D" id="3.20.20.80">
    <property type="entry name" value="Glycosidases"/>
    <property type="match status" value="1"/>
</dbReference>
<accession>A0A8H7C839</accession>
<evidence type="ECO:0000313" key="6">
    <source>
        <dbReference type="EMBL" id="KAF7770235.1"/>
    </source>
</evidence>
<dbReference type="InterPro" id="IPR018087">
    <property type="entry name" value="Glyco_hydro_5_CS"/>
</dbReference>
<sequence>MRQFIDKLTHLKPSTSPQASQIPPPPSSFTDEQDIFRYRKQRGVNLGSWFVLERWITDAPFRSAVQPAQSDLDVARGKDAKAILENHWNTWITEADWVWLKDHGFNAVRIPIGYYHLAGLDPSLLDGTDFHGLAGVFENAWSKIKEAFELAYKYRIGILLDLHAAPGKQNADSHSGTSKSPPTLFSSKHNLRHTTHILSTLLIHLNTYLYNTHSPPLPNLIGVELLNEPHPSSDKILQTWYLNTIHQLRSIDSRVPIYLGECWRLDSYSNWLVHNDRHMEGGLTVLDHHLYRCFTSEDIHTPALSLSQAIDPATNGSTHQHFSSISQKLSNAGGSGLVVGEWSGALNPGSLSGSTTNGFNETKSYVDAQLRLYESQACAGWFFWTYKKGHPGDSGWSLRDAVKKGTFPHYVGIQSSSGRRMDGNEAAVVDAKLKTKAIARENHTSYWSQFRGSYNHSQFDEGYSEGWDTAFHFFNSSFHKNFDEGPKHSVNEPGFGAAWAKKHCSAEDRSKKSYWEYDHGFRQGIDGARGFLIDHFK</sequence>
<dbReference type="Proteomes" id="UP000629468">
    <property type="component" value="Unassembled WGS sequence"/>
</dbReference>
<evidence type="ECO:0000313" key="7">
    <source>
        <dbReference type="Proteomes" id="UP000629468"/>
    </source>
</evidence>
<dbReference type="EMBL" id="JABXXO010000009">
    <property type="protein sequence ID" value="KAF7770235.1"/>
    <property type="molecule type" value="Genomic_DNA"/>
</dbReference>
<dbReference type="SUPFAM" id="SSF51445">
    <property type="entry name" value="(Trans)glycosidases"/>
    <property type="match status" value="1"/>
</dbReference>
<evidence type="ECO:0000256" key="4">
    <source>
        <dbReference type="RuleBase" id="RU361153"/>
    </source>
</evidence>
<dbReference type="Pfam" id="PF00150">
    <property type="entry name" value="Cellulase"/>
    <property type="match status" value="1"/>
</dbReference>
<evidence type="ECO:0000259" key="5">
    <source>
        <dbReference type="Pfam" id="PF00150"/>
    </source>
</evidence>
<keyword evidence="3 4" id="KW-0326">Glycosidase</keyword>
<name>A0A8H7C839_AGABI</name>
<comment type="similarity">
    <text evidence="1 4">Belongs to the glycosyl hydrolase 5 (cellulase A) family.</text>
</comment>
<dbReference type="InterPro" id="IPR017853">
    <property type="entry name" value="GH"/>
</dbReference>
<evidence type="ECO:0000256" key="2">
    <source>
        <dbReference type="ARBA" id="ARBA00022801"/>
    </source>
</evidence>
<reference evidence="6 7" key="1">
    <citation type="journal article" name="Sci. Rep.">
        <title>Telomere-to-telomere assembled and centromere annotated genomes of the two main subspecies of the button mushroom Agaricus bisporus reveal especially polymorphic chromosome ends.</title>
        <authorList>
            <person name="Sonnenberg A.S.M."/>
            <person name="Sedaghat-Telgerd N."/>
            <person name="Lavrijssen B."/>
            <person name="Ohm R.A."/>
            <person name="Hendrickx P.M."/>
            <person name="Scholtmeijer K."/>
            <person name="Baars J.J.P."/>
            <person name="van Peer A."/>
        </authorList>
    </citation>
    <scope>NUCLEOTIDE SEQUENCE [LARGE SCALE GENOMIC DNA]</scope>
    <source>
        <strain evidence="6 7">H119_p4</strain>
    </source>
</reference>
<feature type="domain" description="Glycoside hydrolase family 5" evidence="5">
    <location>
        <begin position="85"/>
        <end position="387"/>
    </location>
</feature>
<dbReference type="InterPro" id="IPR001547">
    <property type="entry name" value="Glyco_hydro_5"/>
</dbReference>
<dbReference type="GO" id="GO:0009986">
    <property type="term" value="C:cell surface"/>
    <property type="evidence" value="ECO:0007669"/>
    <property type="project" value="TreeGrafter"/>
</dbReference>
<dbReference type="PROSITE" id="PS00659">
    <property type="entry name" value="GLYCOSYL_HYDROL_F5"/>
    <property type="match status" value="1"/>
</dbReference>
<keyword evidence="2 4" id="KW-0378">Hydrolase</keyword>
<protein>
    <submittedName>
        <fullName evidence="6">CAZyme family GH5</fullName>
    </submittedName>
</protein>
<dbReference type="GO" id="GO:0009251">
    <property type="term" value="P:glucan catabolic process"/>
    <property type="evidence" value="ECO:0007669"/>
    <property type="project" value="TreeGrafter"/>
</dbReference>
<dbReference type="PANTHER" id="PTHR31297:SF43">
    <property type="entry name" value="GLUCAN 1,3-BETA-GLUCOSIDASE 3"/>
    <property type="match status" value="1"/>
</dbReference>
<dbReference type="GO" id="GO:0005576">
    <property type="term" value="C:extracellular region"/>
    <property type="evidence" value="ECO:0007669"/>
    <property type="project" value="TreeGrafter"/>
</dbReference>
<gene>
    <name evidence="6" type="ORF">Agabi119p4_6209</name>
</gene>
<dbReference type="AlphaFoldDB" id="A0A8H7C839"/>
<dbReference type="GO" id="GO:0046557">
    <property type="term" value="F:glucan endo-1,6-beta-glucosidase activity"/>
    <property type="evidence" value="ECO:0007669"/>
    <property type="project" value="TreeGrafter"/>
</dbReference>
<evidence type="ECO:0000256" key="3">
    <source>
        <dbReference type="ARBA" id="ARBA00023295"/>
    </source>
</evidence>
<dbReference type="PANTHER" id="PTHR31297">
    <property type="entry name" value="GLUCAN ENDO-1,6-BETA-GLUCOSIDASE B"/>
    <property type="match status" value="1"/>
</dbReference>
<dbReference type="InterPro" id="IPR050386">
    <property type="entry name" value="Glycosyl_hydrolase_5"/>
</dbReference>
<comment type="caution">
    <text evidence="6">The sequence shown here is derived from an EMBL/GenBank/DDBJ whole genome shotgun (WGS) entry which is preliminary data.</text>
</comment>
<proteinExistence type="inferred from homology"/>